<name>A0A9L0STI6_HORSE</name>
<accession>A0A9L0STI6</accession>
<reference evidence="1 2" key="1">
    <citation type="journal article" date="2009" name="Science">
        <title>Genome sequence, comparative analysis, and population genetics of the domestic horse.</title>
        <authorList>
            <consortium name="Broad Institute Genome Sequencing Platform"/>
            <consortium name="Broad Institute Whole Genome Assembly Team"/>
            <person name="Wade C.M."/>
            <person name="Giulotto E."/>
            <person name="Sigurdsson S."/>
            <person name="Zoli M."/>
            <person name="Gnerre S."/>
            <person name="Imsland F."/>
            <person name="Lear T.L."/>
            <person name="Adelson D.L."/>
            <person name="Bailey E."/>
            <person name="Bellone R.R."/>
            <person name="Bloecker H."/>
            <person name="Distl O."/>
            <person name="Edgar R.C."/>
            <person name="Garber M."/>
            <person name="Leeb T."/>
            <person name="Mauceli E."/>
            <person name="MacLeod J.N."/>
            <person name="Penedo M.C.T."/>
            <person name="Raison J.M."/>
            <person name="Sharpe T."/>
            <person name="Vogel J."/>
            <person name="Andersson L."/>
            <person name="Antczak D.F."/>
            <person name="Biagi T."/>
            <person name="Binns M.M."/>
            <person name="Chowdhary B.P."/>
            <person name="Coleman S.J."/>
            <person name="Della Valle G."/>
            <person name="Fryc S."/>
            <person name="Guerin G."/>
            <person name="Hasegawa T."/>
            <person name="Hill E.W."/>
            <person name="Jurka J."/>
            <person name="Kiialainen A."/>
            <person name="Lindgren G."/>
            <person name="Liu J."/>
            <person name="Magnani E."/>
            <person name="Mickelson J.R."/>
            <person name="Murray J."/>
            <person name="Nergadze S.G."/>
            <person name="Onofrio R."/>
            <person name="Pedroni S."/>
            <person name="Piras M.F."/>
            <person name="Raudsepp T."/>
            <person name="Rocchi M."/>
            <person name="Roeed K.H."/>
            <person name="Ryder O.A."/>
            <person name="Searle S."/>
            <person name="Skow L."/>
            <person name="Swinburne J.E."/>
            <person name="Syvaenen A.C."/>
            <person name="Tozaki T."/>
            <person name="Valberg S.J."/>
            <person name="Vaudin M."/>
            <person name="White J.R."/>
            <person name="Zody M.C."/>
            <person name="Lander E.S."/>
            <person name="Lindblad-Toh K."/>
        </authorList>
    </citation>
    <scope>NUCLEOTIDE SEQUENCE [LARGE SCALE GENOMIC DNA]</scope>
    <source>
        <strain evidence="1 2">Thoroughbred</strain>
    </source>
</reference>
<dbReference type="AlphaFoldDB" id="A0A9L0STI6"/>
<dbReference type="GeneTree" id="ENSGT01150000286925"/>
<protein>
    <recommendedName>
        <fullName evidence="3">DUF1725 domain-containing protein</fullName>
    </recommendedName>
</protein>
<evidence type="ECO:0000313" key="2">
    <source>
        <dbReference type="Proteomes" id="UP000002281"/>
    </source>
</evidence>
<proteinExistence type="predicted"/>
<sequence>MVIGNVSSELTHCICTPMFIAALLTTAKRWKKPACPLTNEGTNKMWYIHNTMEYYSALKRKEILSHAATWMNLEDVTLSGISQSQKDKHCMIPLTLCGISSSQIPRNIK</sequence>
<keyword evidence="2" id="KW-1185">Reference proteome</keyword>
<reference evidence="1" key="2">
    <citation type="submission" date="2025-08" db="UniProtKB">
        <authorList>
            <consortium name="Ensembl"/>
        </authorList>
    </citation>
    <scope>IDENTIFICATION</scope>
    <source>
        <strain evidence="1">Thoroughbred</strain>
    </source>
</reference>
<evidence type="ECO:0000313" key="1">
    <source>
        <dbReference type="Ensembl" id="ENSECAP00000078181.1"/>
    </source>
</evidence>
<dbReference type="Ensembl" id="ENSECAT00000097410.1">
    <property type="protein sequence ID" value="ENSECAP00000078181.1"/>
    <property type="gene ID" value="ENSECAG00000053023.1"/>
</dbReference>
<reference evidence="1" key="3">
    <citation type="submission" date="2025-09" db="UniProtKB">
        <authorList>
            <consortium name="Ensembl"/>
        </authorList>
    </citation>
    <scope>IDENTIFICATION</scope>
    <source>
        <strain evidence="1">Thoroughbred</strain>
    </source>
</reference>
<dbReference type="Proteomes" id="UP000002281">
    <property type="component" value="Chromosome 19"/>
</dbReference>
<evidence type="ECO:0008006" key="3">
    <source>
        <dbReference type="Google" id="ProtNLM"/>
    </source>
</evidence>
<organism evidence="1 2">
    <name type="scientific">Equus caballus</name>
    <name type="common">Horse</name>
    <dbReference type="NCBI Taxonomy" id="9796"/>
    <lineage>
        <taxon>Eukaryota</taxon>
        <taxon>Metazoa</taxon>
        <taxon>Chordata</taxon>
        <taxon>Craniata</taxon>
        <taxon>Vertebrata</taxon>
        <taxon>Euteleostomi</taxon>
        <taxon>Mammalia</taxon>
        <taxon>Eutheria</taxon>
        <taxon>Laurasiatheria</taxon>
        <taxon>Perissodactyla</taxon>
        <taxon>Equidae</taxon>
        <taxon>Equus</taxon>
    </lineage>
</organism>